<dbReference type="GO" id="GO:0098826">
    <property type="term" value="C:endoplasmic reticulum tubular network membrane"/>
    <property type="evidence" value="ECO:0007669"/>
    <property type="project" value="UniProtKB-UniRule"/>
</dbReference>
<evidence type="ECO:0000313" key="5">
    <source>
        <dbReference type="EMBL" id="RZC37065.1"/>
    </source>
</evidence>
<evidence type="ECO:0000259" key="4">
    <source>
        <dbReference type="Pfam" id="PF10058"/>
    </source>
</evidence>
<evidence type="ECO:0000256" key="2">
    <source>
        <dbReference type="RuleBase" id="RU367073"/>
    </source>
</evidence>
<keyword evidence="2" id="KW-0479">Metal-binding</keyword>
<feature type="region of interest" description="Disordered" evidence="3">
    <location>
        <begin position="320"/>
        <end position="401"/>
    </location>
</feature>
<dbReference type="GO" id="GO:0071788">
    <property type="term" value="P:endoplasmic reticulum tubular network maintenance"/>
    <property type="evidence" value="ECO:0007669"/>
    <property type="project" value="UniProtKB-UniRule"/>
</dbReference>
<keyword evidence="6" id="KW-1185">Reference proteome</keyword>
<proteinExistence type="inferred from homology"/>
<gene>
    <name evidence="5" type="ORF">BDFB_008919</name>
</gene>
<name>A0A482VW92_ASBVE</name>
<comment type="caution">
    <text evidence="5">The sequence shown here is derived from an EMBL/GenBank/DDBJ whole genome shotgun (WGS) entry which is preliminary data.</text>
</comment>
<dbReference type="PANTHER" id="PTHR22166:SF12">
    <property type="entry name" value="ENDOPLASMIC RETICULUM JUNCTION FORMATION PROTEIN LUNAPARK"/>
    <property type="match status" value="1"/>
</dbReference>
<feature type="transmembrane region" description="Helical" evidence="2">
    <location>
        <begin position="76"/>
        <end position="98"/>
    </location>
</feature>
<dbReference type="Pfam" id="PF10058">
    <property type="entry name" value="Zn_ribbon_10"/>
    <property type="match status" value="1"/>
</dbReference>
<feature type="non-terminal residue" evidence="5">
    <location>
        <position position="401"/>
    </location>
</feature>
<comment type="subcellular location">
    <subcellularLocation>
        <location evidence="2">Endoplasmic reticulum membrane</location>
        <topology evidence="2">Multi-pass membrane protein</topology>
    </subcellularLocation>
</comment>
<comment type="similarity">
    <text evidence="1 2">Belongs to the lunapark family.</text>
</comment>
<dbReference type="InterPro" id="IPR040115">
    <property type="entry name" value="Lnp"/>
</dbReference>
<feature type="domain" description="Lunapark zinc ribbon" evidence="4">
    <location>
        <begin position="250"/>
        <end position="300"/>
    </location>
</feature>
<sequence>MGIIITKFRKKKTTYEILEKLENEIQSIEEFRRSTEQTQKKMVGRFIFISVCVYCITALIFYFYFFPASAYERIIYIIPLIILPVLLIFIKRILTWYYNRKIRKNQQKLTNLKDEKKKILEDVMDKETYKVAKTILDKFAPEQIKKNTSFVTNDSTPARPGTTLAPIGLSSVAPSQTGLRYRGQFLAPSNNLALGTSMTPRSRQSFMPPPTPALIKSPQEQSIVPSAGRPAGPGTPLLLPRAILPRERSVLDKMVDYLVGDGPSNRFALICKNCSSHNGMALKEEFDYLSFRCCYCLAFNPARKKRPAAPKLNVPLAIKSKRSDISDSDRNSPSDTDSDSEGGGPIVTEPQSDSPDEGKTLSGDKITNLSDIDKLSDLEIKNSDTESSAMEVDSFVHLSEE</sequence>
<feature type="compositionally biased region" description="Basic and acidic residues" evidence="3">
    <location>
        <begin position="321"/>
        <end position="332"/>
    </location>
</feature>
<comment type="domain">
    <text evidence="2">The C4-type zinc finger motif is necessary both for its ER three-way tubular junction localization and formation.</text>
</comment>
<dbReference type="GO" id="GO:0008270">
    <property type="term" value="F:zinc ion binding"/>
    <property type="evidence" value="ECO:0007669"/>
    <property type="project" value="UniProtKB-KW"/>
</dbReference>
<keyword evidence="2" id="KW-1133">Transmembrane helix</keyword>
<evidence type="ECO:0000256" key="1">
    <source>
        <dbReference type="ARBA" id="ARBA00009940"/>
    </source>
</evidence>
<dbReference type="GO" id="GO:1903373">
    <property type="term" value="P:positive regulation of endoplasmic reticulum tubular network organization"/>
    <property type="evidence" value="ECO:0007669"/>
    <property type="project" value="UniProtKB-UniRule"/>
</dbReference>
<reference evidence="5 6" key="1">
    <citation type="submission" date="2017-03" db="EMBL/GenBank/DDBJ databases">
        <title>Genome of the blue death feigning beetle - Asbolus verrucosus.</title>
        <authorList>
            <person name="Rider S.D."/>
        </authorList>
    </citation>
    <scope>NUCLEOTIDE SEQUENCE [LARGE SCALE GENOMIC DNA]</scope>
    <source>
        <strain evidence="5">Butters</strain>
        <tissue evidence="5">Head and leg muscle</tissue>
    </source>
</reference>
<organism evidence="5 6">
    <name type="scientific">Asbolus verrucosus</name>
    <name type="common">Desert ironclad beetle</name>
    <dbReference type="NCBI Taxonomy" id="1661398"/>
    <lineage>
        <taxon>Eukaryota</taxon>
        <taxon>Metazoa</taxon>
        <taxon>Ecdysozoa</taxon>
        <taxon>Arthropoda</taxon>
        <taxon>Hexapoda</taxon>
        <taxon>Insecta</taxon>
        <taxon>Pterygota</taxon>
        <taxon>Neoptera</taxon>
        <taxon>Endopterygota</taxon>
        <taxon>Coleoptera</taxon>
        <taxon>Polyphaga</taxon>
        <taxon>Cucujiformia</taxon>
        <taxon>Tenebrionidae</taxon>
        <taxon>Pimeliinae</taxon>
        <taxon>Asbolus</taxon>
    </lineage>
</organism>
<dbReference type="OrthoDB" id="3169036at2759"/>
<dbReference type="Proteomes" id="UP000292052">
    <property type="component" value="Unassembled WGS sequence"/>
</dbReference>
<dbReference type="EMBL" id="QDEB01055975">
    <property type="protein sequence ID" value="RZC37065.1"/>
    <property type="molecule type" value="Genomic_DNA"/>
</dbReference>
<keyword evidence="2" id="KW-0812">Transmembrane</keyword>
<protein>
    <recommendedName>
        <fullName evidence="2">Endoplasmic reticulum junction formation protein lunapark</fullName>
    </recommendedName>
</protein>
<accession>A0A482VW92</accession>
<evidence type="ECO:0000256" key="3">
    <source>
        <dbReference type="SAM" id="MobiDB-lite"/>
    </source>
</evidence>
<keyword evidence="2" id="KW-0862">Zinc</keyword>
<feature type="transmembrane region" description="Helical" evidence="2">
    <location>
        <begin position="42"/>
        <end position="64"/>
    </location>
</feature>
<dbReference type="AlphaFoldDB" id="A0A482VW92"/>
<dbReference type="STRING" id="1661398.A0A482VW92"/>
<keyword evidence="2" id="KW-0863">Zinc-finger</keyword>
<keyword evidence="2" id="KW-0472">Membrane</keyword>
<evidence type="ECO:0000313" key="6">
    <source>
        <dbReference type="Proteomes" id="UP000292052"/>
    </source>
</evidence>
<keyword evidence="2" id="KW-0256">Endoplasmic reticulum</keyword>
<comment type="function">
    <text evidence="2">Plays a role in determining ER morphology.</text>
</comment>
<dbReference type="InterPro" id="IPR019273">
    <property type="entry name" value="Lunapark_Znf"/>
</dbReference>
<feature type="compositionally biased region" description="Basic and acidic residues" evidence="3">
    <location>
        <begin position="371"/>
        <end position="384"/>
    </location>
</feature>
<dbReference type="PANTHER" id="PTHR22166">
    <property type="entry name" value="ENDOPLASMIC RETICULUM JUNCTION FORMATION PROTEIN LUNAPARK"/>
    <property type="match status" value="1"/>
</dbReference>